<dbReference type="EMBL" id="BLXT01003741">
    <property type="protein sequence ID" value="GFO04830.1"/>
    <property type="molecule type" value="Genomic_DNA"/>
</dbReference>
<sequence>CHHVWWTDLPVSWCPDVRSDDRLYRIHDIEEMEYKILFKHAPRTFRHSKNE</sequence>
<reference evidence="1 2" key="1">
    <citation type="journal article" date="2021" name="Elife">
        <title>Chloroplast acquisition without the gene transfer in kleptoplastic sea slugs, Plakobranchus ocellatus.</title>
        <authorList>
            <person name="Maeda T."/>
            <person name="Takahashi S."/>
            <person name="Yoshida T."/>
            <person name="Shimamura S."/>
            <person name="Takaki Y."/>
            <person name="Nagai Y."/>
            <person name="Toyoda A."/>
            <person name="Suzuki Y."/>
            <person name="Arimoto A."/>
            <person name="Ishii H."/>
            <person name="Satoh N."/>
            <person name="Nishiyama T."/>
            <person name="Hasebe M."/>
            <person name="Maruyama T."/>
            <person name="Minagawa J."/>
            <person name="Obokata J."/>
            <person name="Shigenobu S."/>
        </authorList>
    </citation>
    <scope>NUCLEOTIDE SEQUENCE [LARGE SCALE GENOMIC DNA]</scope>
</reference>
<organism evidence="1 2">
    <name type="scientific">Plakobranchus ocellatus</name>
    <dbReference type="NCBI Taxonomy" id="259542"/>
    <lineage>
        <taxon>Eukaryota</taxon>
        <taxon>Metazoa</taxon>
        <taxon>Spiralia</taxon>
        <taxon>Lophotrochozoa</taxon>
        <taxon>Mollusca</taxon>
        <taxon>Gastropoda</taxon>
        <taxon>Heterobranchia</taxon>
        <taxon>Euthyneura</taxon>
        <taxon>Panpulmonata</taxon>
        <taxon>Sacoglossa</taxon>
        <taxon>Placobranchoidea</taxon>
        <taxon>Plakobranchidae</taxon>
        <taxon>Plakobranchus</taxon>
    </lineage>
</organism>
<accession>A0AAV4ADE3</accession>
<proteinExistence type="predicted"/>
<dbReference type="AlphaFoldDB" id="A0AAV4ADE3"/>
<evidence type="ECO:0000313" key="2">
    <source>
        <dbReference type="Proteomes" id="UP000735302"/>
    </source>
</evidence>
<name>A0AAV4ADE3_9GAST</name>
<evidence type="ECO:0000313" key="1">
    <source>
        <dbReference type="EMBL" id="GFO04830.1"/>
    </source>
</evidence>
<protein>
    <submittedName>
        <fullName evidence="1">Uncharacterized protein</fullName>
    </submittedName>
</protein>
<dbReference type="Proteomes" id="UP000735302">
    <property type="component" value="Unassembled WGS sequence"/>
</dbReference>
<comment type="caution">
    <text evidence="1">The sequence shown here is derived from an EMBL/GenBank/DDBJ whole genome shotgun (WGS) entry which is preliminary data.</text>
</comment>
<gene>
    <name evidence="1" type="ORF">PoB_003133500</name>
</gene>
<feature type="non-terminal residue" evidence="1">
    <location>
        <position position="1"/>
    </location>
</feature>
<keyword evidence="2" id="KW-1185">Reference proteome</keyword>